<comment type="caution">
    <text evidence="7">The sequence shown here is derived from an EMBL/GenBank/DDBJ whole genome shotgun (WGS) entry which is preliminary data.</text>
</comment>
<dbReference type="EMBL" id="CAICTM010000239">
    <property type="protein sequence ID" value="CAB9505695.1"/>
    <property type="molecule type" value="Genomic_DNA"/>
</dbReference>
<protein>
    <recommendedName>
        <fullName evidence="6">C2 domain-containing protein</fullName>
    </recommendedName>
</protein>
<proteinExistence type="predicted"/>
<dbReference type="CDD" id="cd00030">
    <property type="entry name" value="C2"/>
    <property type="match status" value="1"/>
</dbReference>
<accession>A0A9N8DP63</accession>
<name>A0A9N8DP63_9STRA</name>
<dbReference type="CDD" id="cd22249">
    <property type="entry name" value="UDM1_RNF168_RNF169-like"/>
    <property type="match status" value="1"/>
</dbReference>
<feature type="domain" description="C2" evidence="6">
    <location>
        <begin position="269"/>
        <end position="404"/>
    </location>
</feature>
<dbReference type="Proteomes" id="UP001153069">
    <property type="component" value="Unassembled WGS sequence"/>
</dbReference>
<dbReference type="OrthoDB" id="42100at2759"/>
<keyword evidence="2" id="KW-0106">Calcium</keyword>
<organism evidence="7 8">
    <name type="scientific">Seminavis robusta</name>
    <dbReference type="NCBI Taxonomy" id="568900"/>
    <lineage>
        <taxon>Eukaryota</taxon>
        <taxon>Sar</taxon>
        <taxon>Stramenopiles</taxon>
        <taxon>Ochrophyta</taxon>
        <taxon>Bacillariophyta</taxon>
        <taxon>Bacillariophyceae</taxon>
        <taxon>Bacillariophycidae</taxon>
        <taxon>Naviculales</taxon>
        <taxon>Naviculaceae</taxon>
        <taxon>Seminavis</taxon>
    </lineage>
</organism>
<dbReference type="InterPro" id="IPR000008">
    <property type="entry name" value="C2_dom"/>
</dbReference>
<keyword evidence="8" id="KW-1185">Reference proteome</keyword>
<feature type="compositionally biased region" description="Low complexity" evidence="4">
    <location>
        <begin position="1"/>
        <end position="15"/>
    </location>
</feature>
<dbReference type="AlphaFoldDB" id="A0A9N8DP63"/>
<evidence type="ECO:0000313" key="7">
    <source>
        <dbReference type="EMBL" id="CAB9505695.1"/>
    </source>
</evidence>
<dbReference type="GO" id="GO:0005509">
    <property type="term" value="F:calcium ion binding"/>
    <property type="evidence" value="ECO:0007669"/>
    <property type="project" value="TreeGrafter"/>
</dbReference>
<gene>
    <name evidence="7" type="ORF">SEMRO_240_G096090.1</name>
</gene>
<feature type="region of interest" description="Disordered" evidence="4">
    <location>
        <begin position="104"/>
        <end position="124"/>
    </location>
</feature>
<evidence type="ECO:0000256" key="3">
    <source>
        <dbReference type="SAM" id="Coils"/>
    </source>
</evidence>
<dbReference type="SUPFAM" id="SSF49562">
    <property type="entry name" value="C2 domain (Calcium/lipid-binding domain, CaLB)"/>
    <property type="match status" value="2"/>
</dbReference>
<evidence type="ECO:0000259" key="6">
    <source>
        <dbReference type="PROSITE" id="PS50004"/>
    </source>
</evidence>
<dbReference type="GO" id="GO:0016020">
    <property type="term" value="C:membrane"/>
    <property type="evidence" value="ECO:0007669"/>
    <property type="project" value="TreeGrafter"/>
</dbReference>
<dbReference type="PROSITE" id="PS50004">
    <property type="entry name" value="C2"/>
    <property type="match status" value="2"/>
</dbReference>
<feature type="domain" description="C2" evidence="6">
    <location>
        <begin position="22"/>
        <end position="165"/>
    </location>
</feature>
<dbReference type="Pfam" id="PF00168">
    <property type="entry name" value="C2"/>
    <property type="match status" value="2"/>
</dbReference>
<feature type="compositionally biased region" description="Basic and acidic residues" evidence="4">
    <location>
        <begin position="880"/>
        <end position="894"/>
    </location>
</feature>
<feature type="coiled-coil region" evidence="3">
    <location>
        <begin position="609"/>
        <end position="665"/>
    </location>
</feature>
<feature type="transmembrane region" description="Helical" evidence="5">
    <location>
        <begin position="716"/>
        <end position="736"/>
    </location>
</feature>
<keyword evidence="3" id="KW-0175">Coiled coil</keyword>
<keyword evidence="5" id="KW-1133">Transmembrane helix</keyword>
<dbReference type="PANTHER" id="PTHR45911">
    <property type="entry name" value="C2 DOMAIN-CONTAINING PROTEIN"/>
    <property type="match status" value="1"/>
</dbReference>
<evidence type="ECO:0000256" key="2">
    <source>
        <dbReference type="ARBA" id="ARBA00022837"/>
    </source>
</evidence>
<evidence type="ECO:0000256" key="5">
    <source>
        <dbReference type="SAM" id="Phobius"/>
    </source>
</evidence>
<dbReference type="InterPro" id="IPR035892">
    <property type="entry name" value="C2_domain_sf"/>
</dbReference>
<evidence type="ECO:0000256" key="1">
    <source>
        <dbReference type="ARBA" id="ARBA00022723"/>
    </source>
</evidence>
<keyword evidence="1" id="KW-0479">Metal-binding</keyword>
<keyword evidence="5" id="KW-0812">Transmembrane</keyword>
<evidence type="ECO:0000313" key="8">
    <source>
        <dbReference type="Proteomes" id="UP001153069"/>
    </source>
</evidence>
<keyword evidence="5" id="KW-0472">Membrane</keyword>
<dbReference type="Gene3D" id="2.60.40.150">
    <property type="entry name" value="C2 domain"/>
    <property type="match status" value="2"/>
</dbReference>
<dbReference type="SMART" id="SM00239">
    <property type="entry name" value="C2"/>
    <property type="match status" value="2"/>
</dbReference>
<reference evidence="7" key="1">
    <citation type="submission" date="2020-06" db="EMBL/GenBank/DDBJ databases">
        <authorList>
            <consortium name="Plant Systems Biology data submission"/>
        </authorList>
    </citation>
    <scope>NUCLEOTIDE SEQUENCE</scope>
    <source>
        <strain evidence="7">D6</strain>
    </source>
</reference>
<feature type="region of interest" description="Disordered" evidence="4">
    <location>
        <begin position="1"/>
        <end position="34"/>
    </location>
</feature>
<feature type="region of interest" description="Disordered" evidence="4">
    <location>
        <begin position="878"/>
        <end position="917"/>
    </location>
</feature>
<evidence type="ECO:0000256" key="4">
    <source>
        <dbReference type="SAM" id="MobiDB-lite"/>
    </source>
</evidence>
<dbReference type="PANTHER" id="PTHR45911:SF4">
    <property type="entry name" value="MULTIPLE C2 AND TRANSMEMBRANE DOMAIN-CONTAINING PROTEIN"/>
    <property type="match status" value="1"/>
</dbReference>
<sequence>MADDIGSSSTSSIGTYDTNGGTNQENHDNVNTDQDQDTGFILVEIVSALNVPNVDHLKEPDPYVVVSMGGEEKIIHQTEVLWNTEFPIWSLESGSHFLVPIAGPAGRPGDNNTTTAEEQDAPPAKDAPVHFKLMEYEGFRADPVLGTLDISMKVLLEGKGKRREFPFVVPQHIEEITQSVHKTIVRKTRLVLRFKPATYQDIEFIQTLESKKAGIHSKETYLPPMESAQNATNRFLGNMPTINEWGATYFGMDGKDKQYSDNQPPDALLVEALKPSKEWIEVGDPNAPGKVYVEVIACNNLPNLDAPTVMQGFANLSDPFCCLIMEDSVVNTTYINDNLNPRWMPTGDHRAFVFRVKHPSSHLYVGVFNRNSTAKIYRPLNVFREWIHTPIGRVLINPTILHPDTLYTLHHHIYEVSSDGAKDRVAGDHNGTLIIRIRIEWEHQVLDAMRLPPEFYISVPRKHDFQTATYTTVGERHSDDFSIAALTSYVEELESYYSEENLELVSVIVLIILLWRGTYKVNVFGREMLLPVNSALLFTWGVLVTQNYNRFPSFVMFSIAWVFLISAALSRRHPSPWHQCESYRDLLQGLISELLHVIIGDSSRSVLVRMKETIAANENEEEIQRYNDERQQRKKVEQSVKLKKAAELEEEVERHKAEMAVLSEANIATAKRETVNFFQAANPLKPILHPIQTVLHQLCIYMRIVKSIVSWQENYYPFWIVTFCFVISALIFFVPWGLILRWLIRILVWVFLGPWMRIVDWYYFEQVDHMTPEERETYVRRQAQSAHKAFQAQRLQRRTEREARVKLKSMMKYLFGKYVVRVPRFQQAQFLDNPLPASTAEPYRGDVGTFTTIGQVCNQTLVGDMIPSRTVQARPFTKNIKHEAPSDRTTRRFEPSAVTAIRPKSSPSPAKKKKRKRLSFSRFLKKIK</sequence>